<evidence type="ECO:0000313" key="3">
    <source>
        <dbReference type="Proteomes" id="UP000504636"/>
    </source>
</evidence>
<reference evidence="2 4" key="1">
    <citation type="journal article" date="2020" name="Stud. Mycol.">
        <title>101 Dothideomycetes genomes: a test case for predicting lifestyles and emergence of pathogens.</title>
        <authorList>
            <person name="Haridas S."/>
            <person name="Albert R."/>
            <person name="Binder M."/>
            <person name="Bloem J."/>
            <person name="Labutti K."/>
            <person name="Salamov A."/>
            <person name="Andreopoulos B."/>
            <person name="Baker S."/>
            <person name="Barry K."/>
            <person name="Bills G."/>
            <person name="Bluhm B."/>
            <person name="Cannon C."/>
            <person name="Castanera R."/>
            <person name="Culley D."/>
            <person name="Daum C."/>
            <person name="Ezra D."/>
            <person name="Gonzalez J."/>
            <person name="Henrissat B."/>
            <person name="Kuo A."/>
            <person name="Liang C."/>
            <person name="Lipzen A."/>
            <person name="Lutzoni F."/>
            <person name="Magnuson J."/>
            <person name="Mondo S."/>
            <person name="Nolan M."/>
            <person name="Ohm R."/>
            <person name="Pangilinan J."/>
            <person name="Park H.-J."/>
            <person name="Ramirez L."/>
            <person name="Alfaro M."/>
            <person name="Sun H."/>
            <person name="Tritt A."/>
            <person name="Yoshinaga Y."/>
            <person name="Zwiers L.-H."/>
            <person name="Turgeon B."/>
            <person name="Goodwin S."/>
            <person name="Spatafora J."/>
            <person name="Crous P."/>
            <person name="Grigoriev I."/>
        </authorList>
    </citation>
    <scope>NUCLEOTIDE SEQUENCE</scope>
    <source>
        <strain evidence="2 4">CBS 304.34</strain>
    </source>
</reference>
<feature type="compositionally biased region" description="Low complexity" evidence="1">
    <location>
        <begin position="65"/>
        <end position="86"/>
    </location>
</feature>
<feature type="region of interest" description="Disordered" evidence="1">
    <location>
        <begin position="11"/>
        <end position="143"/>
    </location>
</feature>
<accession>A0A6A6Y4W8</accession>
<evidence type="ECO:0000256" key="1">
    <source>
        <dbReference type="SAM" id="MobiDB-lite"/>
    </source>
</evidence>
<dbReference type="EMBL" id="MU003718">
    <property type="protein sequence ID" value="KAF2803275.1"/>
    <property type="molecule type" value="Genomic_DNA"/>
</dbReference>
<feature type="compositionally biased region" description="Low complexity" evidence="1">
    <location>
        <begin position="102"/>
        <end position="117"/>
    </location>
</feature>
<reference evidence="4" key="3">
    <citation type="submission" date="2025-04" db="UniProtKB">
        <authorList>
            <consortium name="RefSeq"/>
        </authorList>
    </citation>
    <scope>IDENTIFICATION</scope>
    <source>
        <strain evidence="4">CBS 304.34</strain>
    </source>
</reference>
<reference evidence="4" key="2">
    <citation type="submission" date="2020-04" db="EMBL/GenBank/DDBJ databases">
        <authorList>
            <consortium name="NCBI Genome Project"/>
        </authorList>
    </citation>
    <scope>NUCLEOTIDE SEQUENCE</scope>
    <source>
        <strain evidence="4">CBS 304.34</strain>
    </source>
</reference>
<dbReference type="AlphaFoldDB" id="A0A6A6Y4W8"/>
<sequence>MPFFELPFTFPSPVPSLFANSNDEPQHSKPFNSSTPYTSPHHSYSTKHTPKKPPKPTMANPHPISFSPSSSSSTTTSSGSSYEIYEPPSPPGYEYAQHRRSSSTLQSQSSRRPSTLPSSPPSRHPSTLSQIPNVPPPGPAELHPALKAERRRSSGAAPTRRVSLPGIAPSKYSEYIYDTGGASTWETVVWWASQAALWAGAVVLAAVALVVLKELGGGVWGAVGEYRRSRGWGWGWGWGVGRIGSWKWWWSLVDVMGFGGRGKGDGLTRAERADLGFLPCWRGEGGRWVCK</sequence>
<name>A0A6A6Y4W8_9PEZI</name>
<feature type="compositionally biased region" description="Basic residues" evidence="1">
    <location>
        <begin position="44"/>
        <end position="54"/>
    </location>
</feature>
<keyword evidence="3" id="KW-1185">Reference proteome</keyword>
<proteinExistence type="predicted"/>
<feature type="compositionally biased region" description="Polar residues" evidence="1">
    <location>
        <begin position="18"/>
        <end position="43"/>
    </location>
</feature>
<evidence type="ECO:0000313" key="4">
    <source>
        <dbReference type="RefSeq" id="XP_033570239.1"/>
    </source>
</evidence>
<organism evidence="2">
    <name type="scientific">Mytilinidion resinicola</name>
    <dbReference type="NCBI Taxonomy" id="574789"/>
    <lineage>
        <taxon>Eukaryota</taxon>
        <taxon>Fungi</taxon>
        <taxon>Dikarya</taxon>
        <taxon>Ascomycota</taxon>
        <taxon>Pezizomycotina</taxon>
        <taxon>Dothideomycetes</taxon>
        <taxon>Pleosporomycetidae</taxon>
        <taxon>Mytilinidiales</taxon>
        <taxon>Mytilinidiaceae</taxon>
        <taxon>Mytilinidion</taxon>
    </lineage>
</organism>
<protein>
    <submittedName>
        <fullName evidence="2 4">Uncharacterized protein</fullName>
    </submittedName>
</protein>
<dbReference type="GeneID" id="54469446"/>
<gene>
    <name evidence="2 4" type="ORF">BDZ99DRAFT_576188</name>
</gene>
<evidence type="ECO:0000313" key="2">
    <source>
        <dbReference type="EMBL" id="KAF2803275.1"/>
    </source>
</evidence>
<dbReference type="Proteomes" id="UP000504636">
    <property type="component" value="Unplaced"/>
</dbReference>
<dbReference type="RefSeq" id="XP_033570239.1">
    <property type="nucleotide sequence ID" value="XM_033728553.1"/>
</dbReference>